<evidence type="ECO:0000313" key="9">
    <source>
        <dbReference type="EMBL" id="KAG2191874.1"/>
    </source>
</evidence>
<feature type="binding site" evidence="6">
    <location>
        <begin position="279"/>
        <end position="282"/>
    </location>
    <ligand>
        <name>GTP</name>
        <dbReference type="ChEBI" id="CHEBI:37565"/>
    </ligand>
</feature>
<dbReference type="GO" id="GO:0003924">
    <property type="term" value="F:GTPase activity"/>
    <property type="evidence" value="ECO:0007669"/>
    <property type="project" value="InterPro"/>
</dbReference>
<evidence type="ECO:0000256" key="7">
    <source>
        <dbReference type="PIRSR" id="PIRSR601019-2"/>
    </source>
</evidence>
<evidence type="ECO:0000256" key="5">
    <source>
        <dbReference type="ARBA" id="ARBA00023224"/>
    </source>
</evidence>
<dbReference type="PANTHER" id="PTHR10218">
    <property type="entry name" value="GTP-BINDING PROTEIN ALPHA SUBUNIT"/>
    <property type="match status" value="1"/>
</dbReference>
<dbReference type="Proteomes" id="UP000650833">
    <property type="component" value="Unassembled WGS sequence"/>
</dbReference>
<dbReference type="InterPro" id="IPR027417">
    <property type="entry name" value="P-loop_NTPase"/>
</dbReference>
<evidence type="ECO:0000256" key="3">
    <source>
        <dbReference type="ARBA" id="ARBA00022842"/>
    </source>
</evidence>
<name>A0A8H7UV33_9FUNG</name>
<dbReference type="InterPro" id="IPR001019">
    <property type="entry name" value="Gprotein_alpha_su"/>
</dbReference>
<dbReference type="OrthoDB" id="5817230at2759"/>
<feature type="binding site" evidence="6">
    <location>
        <begin position="206"/>
        <end position="210"/>
    </location>
    <ligand>
        <name>GTP</name>
        <dbReference type="ChEBI" id="CHEBI:37565"/>
    </ligand>
</feature>
<accession>A0A8H7UV33</accession>
<dbReference type="GO" id="GO:0005737">
    <property type="term" value="C:cytoplasm"/>
    <property type="evidence" value="ECO:0007669"/>
    <property type="project" value="TreeGrafter"/>
</dbReference>
<dbReference type="GO" id="GO:0031683">
    <property type="term" value="F:G-protein beta/gamma-subunit complex binding"/>
    <property type="evidence" value="ECO:0007669"/>
    <property type="project" value="InterPro"/>
</dbReference>
<evidence type="ECO:0000256" key="1">
    <source>
        <dbReference type="ARBA" id="ARBA00022723"/>
    </source>
</evidence>
<dbReference type="FunFam" id="3.40.50.300:FF:000692">
    <property type="entry name" value="Guanine nucleotide-binding protein subunit alpha"/>
    <property type="match status" value="1"/>
</dbReference>
<dbReference type="Gene3D" id="3.40.50.300">
    <property type="entry name" value="P-loop containing nucleotide triphosphate hydrolases"/>
    <property type="match status" value="1"/>
</dbReference>
<dbReference type="FunFam" id="3.40.50.300:FF:000563">
    <property type="entry name" value="Guanine nucleotide-binding protein alpha subunit"/>
    <property type="match status" value="1"/>
</dbReference>
<organism evidence="9 10">
    <name type="scientific">Mucor plumbeus</name>
    <dbReference type="NCBI Taxonomy" id="97098"/>
    <lineage>
        <taxon>Eukaryota</taxon>
        <taxon>Fungi</taxon>
        <taxon>Fungi incertae sedis</taxon>
        <taxon>Mucoromycota</taxon>
        <taxon>Mucoromycotina</taxon>
        <taxon>Mucoromycetes</taxon>
        <taxon>Mucorales</taxon>
        <taxon>Mucorineae</taxon>
        <taxon>Mucoraceae</taxon>
        <taxon>Mucor</taxon>
    </lineage>
</organism>
<evidence type="ECO:0000313" key="10">
    <source>
        <dbReference type="Proteomes" id="UP000650833"/>
    </source>
</evidence>
<dbReference type="CDD" id="cd00066">
    <property type="entry name" value="G-alpha"/>
    <property type="match status" value="1"/>
</dbReference>
<keyword evidence="4 6" id="KW-0342">GTP-binding</keyword>
<dbReference type="PRINTS" id="PR00318">
    <property type="entry name" value="GPROTEINA"/>
</dbReference>
<dbReference type="GO" id="GO:0046872">
    <property type="term" value="F:metal ion binding"/>
    <property type="evidence" value="ECO:0007669"/>
    <property type="project" value="UniProtKB-KW"/>
</dbReference>
<dbReference type="SUPFAM" id="SSF52540">
    <property type="entry name" value="P-loop containing nucleoside triphosphate hydrolases"/>
    <property type="match status" value="1"/>
</dbReference>
<dbReference type="GO" id="GO:0007186">
    <property type="term" value="P:G protein-coupled receptor signaling pathway"/>
    <property type="evidence" value="ECO:0007669"/>
    <property type="project" value="InterPro"/>
</dbReference>
<feature type="binding site" evidence="7">
    <location>
        <position position="187"/>
    </location>
    <ligand>
        <name>Mg(2+)</name>
        <dbReference type="ChEBI" id="CHEBI:18420"/>
    </ligand>
</feature>
<feature type="binding site" evidence="6">
    <location>
        <position position="336"/>
    </location>
    <ligand>
        <name>GTP</name>
        <dbReference type="ChEBI" id="CHEBI:37565"/>
    </ligand>
</feature>
<dbReference type="AlphaFoldDB" id="A0A8H7UV33"/>
<keyword evidence="1 7" id="KW-0479">Metal-binding</keyword>
<dbReference type="EMBL" id="JAEPRC010000779">
    <property type="protein sequence ID" value="KAG2191874.1"/>
    <property type="molecule type" value="Genomic_DNA"/>
</dbReference>
<evidence type="ECO:0000256" key="4">
    <source>
        <dbReference type="ARBA" id="ARBA00023134"/>
    </source>
</evidence>
<dbReference type="Pfam" id="PF00503">
    <property type="entry name" value="G-alpha"/>
    <property type="match status" value="1"/>
</dbReference>
<evidence type="ECO:0008006" key="11">
    <source>
        <dbReference type="Google" id="ProtNLM"/>
    </source>
</evidence>
<keyword evidence="5" id="KW-0807">Transducer</keyword>
<dbReference type="GO" id="GO:0001664">
    <property type="term" value="F:G protein-coupled receptor binding"/>
    <property type="evidence" value="ECO:0007669"/>
    <property type="project" value="InterPro"/>
</dbReference>
<evidence type="ECO:0000256" key="6">
    <source>
        <dbReference type="PIRSR" id="PIRSR601019-1"/>
    </source>
</evidence>
<dbReference type="GO" id="GO:0000750">
    <property type="term" value="P:pheromone-dependent signal transduction involved in conjugation with cellular fusion"/>
    <property type="evidence" value="ECO:0007669"/>
    <property type="project" value="TreeGrafter"/>
</dbReference>
<sequence length="363" mass="42011">MGNCTSSDHSSRRQPNPDIQNNRLIDKQIKADERRLRTEVKLLLLGAGESGKSTVLKQMKLIHASGFDDSERESFRIIVFSNIILAMQIIFEVVEQLSIPLENKANAEYRSLFKNVQPLKRGERYPEAYLEPLKLLWADSGIRAAKQEGNIFALHDNAAYFFDQLDRFWEDDYLPTDQDIIRCRAKTTGIVETVFHLGPLTYRMFDVGGQRSERKKWIHCFENVTAILFVVAISGYDQCLVEDRDSNQVNKKMHEGLMLFDTICNSPWFINTSMILFLNKIDIFKEKIFASPVSKWFPDYKGDDNSFEQTSTYFKKRFKRLNHNPSKQVYSHNTDATDTTLLQHVMTAVSDIILNENINTLML</sequence>
<dbReference type="PRINTS" id="PR01241">
    <property type="entry name" value="GPROTEINAFNG"/>
</dbReference>
<dbReference type="SUPFAM" id="SSF47895">
    <property type="entry name" value="Transducin (alpha subunit), insertion domain"/>
    <property type="match status" value="1"/>
</dbReference>
<dbReference type="InterPro" id="IPR011025">
    <property type="entry name" value="GproteinA_insert"/>
</dbReference>
<dbReference type="Gene3D" id="1.10.400.10">
    <property type="entry name" value="GI Alpha 1, domain 2-like"/>
    <property type="match status" value="1"/>
</dbReference>
<feature type="binding site" evidence="6">
    <location>
        <begin position="49"/>
        <end position="54"/>
    </location>
    <ligand>
        <name>GTP</name>
        <dbReference type="ChEBI" id="CHEBI:37565"/>
    </ligand>
</feature>
<keyword evidence="3 7" id="KW-0460">Magnesium</keyword>
<protein>
    <recommendedName>
        <fullName evidence="11">Guanine nucleotide-binding protein alpha-2 subunit</fullName>
    </recommendedName>
</protein>
<comment type="caution">
    <text evidence="9">The sequence shown here is derived from an EMBL/GenBank/DDBJ whole genome shotgun (WGS) entry which is preliminary data.</text>
</comment>
<dbReference type="PANTHER" id="PTHR10218:SF242">
    <property type="entry name" value="GUANINE NUCLEOTIDE-BINDING PROTEIN ALPHA-1 SUBUNIT"/>
    <property type="match status" value="1"/>
</dbReference>
<dbReference type="GO" id="GO:0005525">
    <property type="term" value="F:GTP binding"/>
    <property type="evidence" value="ECO:0007669"/>
    <property type="project" value="UniProtKB-KW"/>
</dbReference>
<feature type="binding site" evidence="7">
    <location>
        <position position="53"/>
    </location>
    <ligand>
        <name>Mg(2+)</name>
        <dbReference type="ChEBI" id="CHEBI:18420"/>
    </ligand>
</feature>
<dbReference type="SMART" id="SM00275">
    <property type="entry name" value="G_alpha"/>
    <property type="match status" value="1"/>
</dbReference>
<keyword evidence="10" id="KW-1185">Reference proteome</keyword>
<evidence type="ECO:0000256" key="8">
    <source>
        <dbReference type="SAM" id="MobiDB-lite"/>
    </source>
</evidence>
<keyword evidence="2 6" id="KW-0547">Nucleotide-binding</keyword>
<proteinExistence type="predicted"/>
<dbReference type="InterPro" id="IPR002975">
    <property type="entry name" value="Fungi_Gprotein_alpha"/>
</dbReference>
<gene>
    <name evidence="9" type="ORF">INT46_005627</name>
</gene>
<evidence type="ECO:0000256" key="2">
    <source>
        <dbReference type="ARBA" id="ARBA00022741"/>
    </source>
</evidence>
<reference evidence="9" key="1">
    <citation type="submission" date="2020-12" db="EMBL/GenBank/DDBJ databases">
        <title>Metabolic potential, ecology and presence of endohyphal bacteria is reflected in genomic diversity of Mucoromycotina.</title>
        <authorList>
            <person name="Muszewska A."/>
            <person name="Okrasinska A."/>
            <person name="Steczkiewicz K."/>
            <person name="Drgas O."/>
            <person name="Orlowska M."/>
            <person name="Perlinska-Lenart U."/>
            <person name="Aleksandrzak-Piekarczyk T."/>
            <person name="Szatraj K."/>
            <person name="Zielenkiewicz U."/>
            <person name="Pilsyk S."/>
            <person name="Malc E."/>
            <person name="Mieczkowski P."/>
            <person name="Kruszewska J.S."/>
            <person name="Biernat P."/>
            <person name="Pawlowska J."/>
        </authorList>
    </citation>
    <scope>NUCLEOTIDE SEQUENCE</scope>
    <source>
        <strain evidence="9">CBS 226.32</strain>
    </source>
</reference>
<dbReference type="PROSITE" id="PS51882">
    <property type="entry name" value="G_ALPHA"/>
    <property type="match status" value="1"/>
</dbReference>
<feature type="region of interest" description="Disordered" evidence="8">
    <location>
        <begin position="1"/>
        <end position="20"/>
    </location>
</feature>
<dbReference type="GO" id="GO:0005834">
    <property type="term" value="C:heterotrimeric G-protein complex"/>
    <property type="evidence" value="ECO:0007669"/>
    <property type="project" value="InterPro"/>
</dbReference>